<evidence type="ECO:0000256" key="3">
    <source>
        <dbReference type="ARBA" id="ARBA00022643"/>
    </source>
</evidence>
<proteinExistence type="inferred from homology"/>
<dbReference type="KEGG" id="pbj:VN24_25745"/>
<keyword evidence="2" id="KW-0285">Flavoprotein</keyword>
<comment type="cofactor">
    <cofactor evidence="1">
        <name>FMN</name>
        <dbReference type="ChEBI" id="CHEBI:58210"/>
    </cofactor>
</comment>
<dbReference type="SMART" id="SM00903">
    <property type="entry name" value="Flavin_Reduct"/>
    <property type="match status" value="1"/>
</dbReference>
<dbReference type="STRING" id="1126833.VN24_25745"/>
<evidence type="ECO:0000259" key="5">
    <source>
        <dbReference type="SMART" id="SM00903"/>
    </source>
</evidence>
<feature type="domain" description="Flavin reductase like" evidence="5">
    <location>
        <begin position="20"/>
        <end position="176"/>
    </location>
</feature>
<dbReference type="GO" id="GO:0016646">
    <property type="term" value="F:oxidoreductase activity, acting on the CH-NH group of donors, NAD or NADP as acceptor"/>
    <property type="evidence" value="ECO:0007669"/>
    <property type="project" value="UniProtKB-ARBA"/>
</dbReference>
<keyword evidence="3" id="KW-0288">FMN</keyword>
<gene>
    <name evidence="6" type="ORF">VN24_25745</name>
</gene>
<dbReference type="Gene3D" id="2.30.110.10">
    <property type="entry name" value="Electron Transport, Fmn-binding Protein, Chain A"/>
    <property type="match status" value="1"/>
</dbReference>
<dbReference type="HOGENOM" id="CLU_059021_3_1_9"/>
<dbReference type="GO" id="GO:0010181">
    <property type="term" value="F:FMN binding"/>
    <property type="evidence" value="ECO:0007669"/>
    <property type="project" value="InterPro"/>
</dbReference>
<dbReference type="SUPFAM" id="SSF50475">
    <property type="entry name" value="FMN-binding split barrel"/>
    <property type="match status" value="1"/>
</dbReference>
<dbReference type="Proteomes" id="UP000032633">
    <property type="component" value="Chromosome"/>
</dbReference>
<dbReference type="EMBL" id="CP011058">
    <property type="protein sequence ID" value="AJY77342.1"/>
    <property type="molecule type" value="Genomic_DNA"/>
</dbReference>
<evidence type="ECO:0000256" key="2">
    <source>
        <dbReference type="ARBA" id="ARBA00022630"/>
    </source>
</evidence>
<reference evidence="7" key="2">
    <citation type="submission" date="2015-03" db="EMBL/GenBank/DDBJ databases">
        <title>Genome sequence of Paenibacillus beijingensis strain DSM 24997T.</title>
        <authorList>
            <person name="Kwak Y."/>
            <person name="Shin J.-H."/>
        </authorList>
    </citation>
    <scope>NUCLEOTIDE SEQUENCE [LARGE SCALE GENOMIC DNA]</scope>
    <source>
        <strain evidence="7">DSM 24997</strain>
    </source>
</reference>
<dbReference type="PATRIC" id="fig|1126833.4.peg.5659"/>
<evidence type="ECO:0000256" key="1">
    <source>
        <dbReference type="ARBA" id="ARBA00001917"/>
    </source>
</evidence>
<keyword evidence="7" id="KW-1185">Reference proteome</keyword>
<dbReference type="InterPro" id="IPR002563">
    <property type="entry name" value="Flavin_Rdtase-like_dom"/>
</dbReference>
<evidence type="ECO:0000313" key="7">
    <source>
        <dbReference type="Proteomes" id="UP000032633"/>
    </source>
</evidence>
<dbReference type="PANTHER" id="PTHR33798:SF5">
    <property type="entry name" value="FLAVIN REDUCTASE LIKE DOMAIN-CONTAINING PROTEIN"/>
    <property type="match status" value="1"/>
</dbReference>
<dbReference type="OrthoDB" id="9794638at2"/>
<dbReference type="InterPro" id="IPR012349">
    <property type="entry name" value="Split_barrel_FMN-bd"/>
</dbReference>
<dbReference type="PANTHER" id="PTHR33798">
    <property type="entry name" value="FLAVOPROTEIN OXYGENASE"/>
    <property type="match status" value="1"/>
</dbReference>
<organism evidence="6 7">
    <name type="scientific">Paenibacillus beijingensis</name>
    <dbReference type="NCBI Taxonomy" id="1126833"/>
    <lineage>
        <taxon>Bacteria</taxon>
        <taxon>Bacillati</taxon>
        <taxon>Bacillota</taxon>
        <taxon>Bacilli</taxon>
        <taxon>Bacillales</taxon>
        <taxon>Paenibacillaceae</taxon>
        <taxon>Paenibacillus</taxon>
    </lineage>
</organism>
<dbReference type="Pfam" id="PF01613">
    <property type="entry name" value="Flavin_Reduct"/>
    <property type="match status" value="1"/>
</dbReference>
<evidence type="ECO:0000313" key="6">
    <source>
        <dbReference type="EMBL" id="AJY77342.1"/>
    </source>
</evidence>
<evidence type="ECO:0000256" key="4">
    <source>
        <dbReference type="ARBA" id="ARBA00038054"/>
    </source>
</evidence>
<name>A0A0D5NQR6_9BACL</name>
<reference evidence="6 7" key="1">
    <citation type="journal article" date="2015" name="J. Biotechnol.">
        <title>Complete genome sequence of Paenibacillus beijingensis 7188(T) (=DSM 24997(T)), a novel rhizobacterium from jujube garden soil.</title>
        <authorList>
            <person name="Kwak Y."/>
            <person name="Shin J.H."/>
        </authorList>
    </citation>
    <scope>NUCLEOTIDE SEQUENCE [LARGE SCALE GENOMIC DNA]</scope>
    <source>
        <strain evidence="6 7">DSM 24997</strain>
    </source>
</reference>
<accession>A0A0D5NQR6</accession>
<comment type="similarity">
    <text evidence="4">Belongs to the flavoredoxin family.</text>
</comment>
<dbReference type="AlphaFoldDB" id="A0A0D5NQR6"/>
<sequence length="203" mass="21872">MITIDPLSQSERDNYKLMIGSIVPRPIALVTTLSGDGVVNAAPFSYFNIVTANPPMVSVSVQRKQGIRKDTARNALTAGSFVVHITDAANVEAVNRTAANLPAAESEIDFARLTTVPSEKITVPGIVEAKVRMECVLEQAYPLGGTADEPACDLLIGRVVCFHIADELLHNGRIDVDRLQPVSRLAGSNYGKIGEMFSLERPL</sequence>
<protein>
    <recommendedName>
        <fullName evidence="5">Flavin reductase like domain-containing protein</fullName>
    </recommendedName>
</protein>